<evidence type="ECO:0000256" key="1">
    <source>
        <dbReference type="SAM" id="Phobius"/>
    </source>
</evidence>
<evidence type="ECO:0000313" key="2">
    <source>
        <dbReference type="EMBL" id="KMZ83288.1"/>
    </source>
</evidence>
<dbReference type="Proteomes" id="UP000053327">
    <property type="component" value="Unassembled WGS sequence"/>
</dbReference>
<dbReference type="EMBL" id="KQ234942">
    <property type="protein sequence ID" value="KMZ83288.1"/>
    <property type="molecule type" value="Genomic_DNA"/>
</dbReference>
<proteinExistence type="predicted"/>
<keyword evidence="1" id="KW-0812">Transmembrane</keyword>
<accession>A0A0J9VB03</accession>
<name>A0A0J9VB03_PLAV1</name>
<keyword evidence="1" id="KW-0472">Membrane</keyword>
<organism evidence="2 3">
    <name type="scientific">Plasmodium vivax (strain Brazil I)</name>
    <dbReference type="NCBI Taxonomy" id="1033975"/>
    <lineage>
        <taxon>Eukaryota</taxon>
        <taxon>Sar</taxon>
        <taxon>Alveolata</taxon>
        <taxon>Apicomplexa</taxon>
        <taxon>Aconoidasida</taxon>
        <taxon>Haemosporida</taxon>
        <taxon>Plasmodiidae</taxon>
        <taxon>Plasmodium</taxon>
        <taxon>Plasmodium (Plasmodium)</taxon>
    </lineage>
</organism>
<protein>
    <submittedName>
        <fullName evidence="2">Uncharacterized protein</fullName>
    </submittedName>
</protein>
<sequence>MNNYCVHKINHIYNVILHKMIKLHSLYDNYETFNSTMKSSDNSTANMAFSHNNKLNYLKIYSSLYINKENAFVNLPHKLKSIYDEWKTENLDANREQCEIFKESITTIGYYEDKDFKDACSRVMYYITKLKERYPGYLISGCKYLYQWVTKECLYNEKYTVHNLLFYKELLNQFCEYQGLDDQYEKEIKKISDEIYQKYKFLDDLYSNLIELQQASGDGCAEAKRFFHLYNQHINKCIANVNNDFCKEFELFRNDYESIMISKDCHDVPKTLTSIYGNNTVTKIIIPFSIISLLALGLFITYKVKK</sequence>
<keyword evidence="1" id="KW-1133">Transmembrane helix</keyword>
<feature type="transmembrane region" description="Helical" evidence="1">
    <location>
        <begin position="284"/>
        <end position="302"/>
    </location>
</feature>
<gene>
    <name evidence="2" type="ORF">PVBG_06057</name>
</gene>
<reference evidence="2 3" key="1">
    <citation type="submission" date="2011-08" db="EMBL/GenBank/DDBJ databases">
        <title>The Genome Sequence of Plasmodium vivax Brazil I.</title>
        <authorList>
            <consortium name="The Broad Institute Genome Sequencing Platform"/>
            <consortium name="The Broad Institute Genome Sequencing Center for Infectious Disease"/>
            <person name="Neafsey D."/>
            <person name="Carlton J."/>
            <person name="Barnwell J."/>
            <person name="Collins W."/>
            <person name="Escalante A."/>
            <person name="Mullikin J."/>
            <person name="Saul A."/>
            <person name="Guigo R."/>
            <person name="Camara F."/>
            <person name="Young S.K."/>
            <person name="Zeng Q."/>
            <person name="Gargeya S."/>
            <person name="Fitzgerald M."/>
            <person name="Haas B."/>
            <person name="Abouelleil A."/>
            <person name="Alvarado L."/>
            <person name="Arachchi H.M."/>
            <person name="Berlin A."/>
            <person name="Brown A."/>
            <person name="Chapman S.B."/>
            <person name="Chen Z."/>
            <person name="Dunbar C."/>
            <person name="Freedman E."/>
            <person name="Gearin G."/>
            <person name="Gellesch M."/>
            <person name="Goldberg J."/>
            <person name="Griggs A."/>
            <person name="Gujja S."/>
            <person name="Heiman D."/>
            <person name="Howarth C."/>
            <person name="Larson L."/>
            <person name="Lui A."/>
            <person name="MacDonald P.J.P."/>
            <person name="Montmayeur A."/>
            <person name="Murphy C."/>
            <person name="Neiman D."/>
            <person name="Pearson M."/>
            <person name="Priest M."/>
            <person name="Roberts A."/>
            <person name="Saif S."/>
            <person name="Shea T."/>
            <person name="Shenoy N."/>
            <person name="Sisk P."/>
            <person name="Stolte C."/>
            <person name="Sykes S."/>
            <person name="Wortman J."/>
            <person name="Nusbaum C."/>
            <person name="Birren B."/>
        </authorList>
    </citation>
    <scope>NUCLEOTIDE SEQUENCE [LARGE SCALE GENOMIC DNA]</scope>
    <source>
        <strain evidence="2 3">Brazil I</strain>
    </source>
</reference>
<evidence type="ECO:0000313" key="3">
    <source>
        <dbReference type="Proteomes" id="UP000053327"/>
    </source>
</evidence>
<dbReference type="AlphaFoldDB" id="A0A0J9VB03"/>